<dbReference type="EMBL" id="JAHVJA010000023">
    <property type="protein sequence ID" value="MBY6142245.1"/>
    <property type="molecule type" value="Genomic_DNA"/>
</dbReference>
<sequence>MTKTILITDPTDGLGRATAEAMARQGHSLILPGRNRSKLEAAAQELCGTSATMATVQADLSVLDQAAVTARQVIADHPAIDVLINNVGMFKTGQTVSPGFFDVRFAVNTFAPALLTQRLLPVIAGNGRIIHLSSAAQTPVDLDALAGGSPLPAMEAYAQSKLAITLWSQHFASEHPEGPVSIAVNPGSLLATRMVREGFGTSGNDLSIGVDILAQAALSEEFADASGRYYDNDAGQLAPLYPAALAQTLSARVNQILQSLPMA</sequence>
<dbReference type="Gene3D" id="3.40.50.720">
    <property type="entry name" value="NAD(P)-binding Rossmann-like Domain"/>
    <property type="match status" value="1"/>
</dbReference>
<evidence type="ECO:0000256" key="1">
    <source>
        <dbReference type="ARBA" id="ARBA00006484"/>
    </source>
</evidence>
<dbReference type="PRINTS" id="PR00081">
    <property type="entry name" value="GDHRDH"/>
</dbReference>
<evidence type="ECO:0000313" key="5">
    <source>
        <dbReference type="Proteomes" id="UP000766629"/>
    </source>
</evidence>
<evidence type="ECO:0000256" key="3">
    <source>
        <dbReference type="RuleBase" id="RU000363"/>
    </source>
</evidence>
<dbReference type="PRINTS" id="PR00080">
    <property type="entry name" value="SDRFAMILY"/>
</dbReference>
<dbReference type="InterPro" id="IPR002347">
    <property type="entry name" value="SDR_fam"/>
</dbReference>
<dbReference type="SUPFAM" id="SSF51735">
    <property type="entry name" value="NAD(P)-binding Rossmann-fold domains"/>
    <property type="match status" value="1"/>
</dbReference>
<dbReference type="Proteomes" id="UP000766629">
    <property type="component" value="Unassembled WGS sequence"/>
</dbReference>
<dbReference type="RefSeq" id="WP_222506617.1">
    <property type="nucleotide sequence ID" value="NZ_JAHVJA010000023.1"/>
</dbReference>
<keyword evidence="2" id="KW-0560">Oxidoreductase</keyword>
<reference evidence="4 5" key="1">
    <citation type="submission" date="2021-06" db="EMBL/GenBank/DDBJ databases">
        <title>50 bacteria genomes isolated from Dapeng, Shenzhen, China.</title>
        <authorList>
            <person name="Zheng W."/>
            <person name="Yu S."/>
            <person name="Huang Y."/>
        </authorList>
    </citation>
    <scope>NUCLEOTIDE SEQUENCE [LARGE SCALE GENOMIC DNA]</scope>
    <source>
        <strain evidence="4 5">DP1N14-2</strain>
    </source>
</reference>
<dbReference type="Pfam" id="PF00106">
    <property type="entry name" value="adh_short"/>
    <property type="match status" value="1"/>
</dbReference>
<evidence type="ECO:0000256" key="2">
    <source>
        <dbReference type="ARBA" id="ARBA00023002"/>
    </source>
</evidence>
<evidence type="ECO:0000313" key="4">
    <source>
        <dbReference type="EMBL" id="MBY6142245.1"/>
    </source>
</evidence>
<name>A0ABS7NM29_9RHOB</name>
<accession>A0ABS7NM29</accession>
<comment type="similarity">
    <text evidence="1 3">Belongs to the short-chain dehydrogenases/reductases (SDR) family.</text>
</comment>
<proteinExistence type="inferred from homology"/>
<keyword evidence="5" id="KW-1185">Reference proteome</keyword>
<dbReference type="PANTHER" id="PTHR24320:SF148">
    <property type="entry name" value="NAD(P)-BINDING ROSSMANN-FOLD SUPERFAMILY PROTEIN"/>
    <property type="match status" value="1"/>
</dbReference>
<protein>
    <submittedName>
        <fullName evidence="4">SDR family NAD(P)-dependent oxidoreductase</fullName>
    </submittedName>
</protein>
<gene>
    <name evidence="4" type="ORF">KUV26_22705</name>
</gene>
<dbReference type="InterPro" id="IPR020904">
    <property type="entry name" value="Sc_DH/Rdtase_CS"/>
</dbReference>
<dbReference type="PROSITE" id="PS00061">
    <property type="entry name" value="ADH_SHORT"/>
    <property type="match status" value="1"/>
</dbReference>
<comment type="caution">
    <text evidence="4">The sequence shown here is derived from an EMBL/GenBank/DDBJ whole genome shotgun (WGS) entry which is preliminary data.</text>
</comment>
<dbReference type="PANTHER" id="PTHR24320">
    <property type="entry name" value="RETINOL DEHYDROGENASE"/>
    <property type="match status" value="1"/>
</dbReference>
<dbReference type="InterPro" id="IPR036291">
    <property type="entry name" value="NAD(P)-bd_dom_sf"/>
</dbReference>
<organism evidence="4 5">
    <name type="scientific">Leisingera daeponensis</name>
    <dbReference type="NCBI Taxonomy" id="405746"/>
    <lineage>
        <taxon>Bacteria</taxon>
        <taxon>Pseudomonadati</taxon>
        <taxon>Pseudomonadota</taxon>
        <taxon>Alphaproteobacteria</taxon>
        <taxon>Rhodobacterales</taxon>
        <taxon>Roseobacteraceae</taxon>
        <taxon>Leisingera</taxon>
    </lineage>
</organism>